<evidence type="ECO:0000256" key="4">
    <source>
        <dbReference type="ARBA" id="ARBA00009879"/>
    </source>
</evidence>
<dbReference type="InterPro" id="IPR004399">
    <property type="entry name" value="HMP/HMP-P_kinase_dom"/>
</dbReference>
<reference evidence="13 14" key="1">
    <citation type="submission" date="2023-10" db="EMBL/GenBank/DDBJ databases">
        <title>Nicoliella lavandulae sp. nov. isolated from Lavandula angustifolia flowers.</title>
        <authorList>
            <person name="Alcantara C."/>
            <person name="Zuniga M."/>
            <person name="Landete J.M."/>
            <person name="Monedero V."/>
        </authorList>
    </citation>
    <scope>NUCLEOTIDE SEQUENCE [LARGE SCALE GENOMIC DNA]</scope>
    <source>
        <strain evidence="13 14">Es01</strain>
    </source>
</reference>
<keyword evidence="13" id="KW-0808">Transferase</keyword>
<sequence length="270" mass="29456">MMNQYPQALTIAGSDSDGSAGMQADLHTFQALKVHGASVITACVAGNSYGIHDSVTMPLSFINQEFKDLADDYQIRAAKTGMLGDSDLINTVVDNYQQYDFGPLVVDPVIITKHGAMLLEQSAFDTLKTKLIPLATVITPNFYEAQKLADMEINNDHDMLTAAEKLRNMGARNVMVKGRHDSDDQEEVKDLVLLENGDTFWLTGKYFGTDRKNGTGDTLSAGIAAELAKGNSVTEAIKVAKAYVDRAIQNEILVGHKFGPINHWATEDID</sequence>
<dbReference type="Gene3D" id="3.40.1190.20">
    <property type="match status" value="1"/>
</dbReference>
<dbReference type="Proteomes" id="UP001370590">
    <property type="component" value="Unassembled WGS sequence"/>
</dbReference>
<evidence type="ECO:0000256" key="6">
    <source>
        <dbReference type="ARBA" id="ARBA00012963"/>
    </source>
</evidence>
<evidence type="ECO:0000256" key="9">
    <source>
        <dbReference type="ARBA" id="ARBA00037917"/>
    </source>
</evidence>
<comment type="pathway">
    <text evidence="9">Cofactor biosynthesis; thiamine diphosphate biosynthesis; 4-amino-2-methyl-5-diphosphomethylpyrimidine from 5-amino-1-(5-phospho-D-ribosyl)imidazole: step 2/3.</text>
</comment>
<proteinExistence type="inferred from homology"/>
<dbReference type="InterPro" id="IPR029056">
    <property type="entry name" value="Ribokinase-like"/>
</dbReference>
<comment type="pathway">
    <text evidence="3">Cofactor biosynthesis; thiamine diphosphate biosynthesis; 4-amino-2-methyl-5-diphosphomethylpyrimidine from 5-amino-1-(5-phospho-D-ribosyl)imidazole: step 3/3.</text>
</comment>
<gene>
    <name evidence="13" type="primary">thiD</name>
    <name evidence="13" type="ORF">R4146_08545</name>
</gene>
<evidence type="ECO:0000256" key="5">
    <source>
        <dbReference type="ARBA" id="ARBA00012135"/>
    </source>
</evidence>
<dbReference type="NCBIfam" id="TIGR00097">
    <property type="entry name" value="HMP-P_kinase"/>
    <property type="match status" value="1"/>
</dbReference>
<comment type="similarity">
    <text evidence="4">Belongs to the ThiD family.</text>
</comment>
<dbReference type="EC" id="2.7.4.7" evidence="6"/>
<keyword evidence="8" id="KW-0784">Thiamine biosynthesis</keyword>
<comment type="catalytic activity">
    <reaction evidence="2">
        <text>4-amino-2-methyl-5-(phosphooxymethyl)pyrimidine + ATP = 4-amino-2-methyl-5-(diphosphooxymethyl)pyrimidine + ADP</text>
        <dbReference type="Rhea" id="RHEA:19893"/>
        <dbReference type="ChEBI" id="CHEBI:30616"/>
        <dbReference type="ChEBI" id="CHEBI:57841"/>
        <dbReference type="ChEBI" id="CHEBI:58354"/>
        <dbReference type="ChEBI" id="CHEBI:456216"/>
        <dbReference type="EC" id="2.7.4.7"/>
    </reaction>
</comment>
<keyword evidence="13" id="KW-0418">Kinase</keyword>
<evidence type="ECO:0000256" key="3">
    <source>
        <dbReference type="ARBA" id="ARBA00004769"/>
    </source>
</evidence>
<evidence type="ECO:0000256" key="8">
    <source>
        <dbReference type="ARBA" id="ARBA00022977"/>
    </source>
</evidence>
<dbReference type="Pfam" id="PF08543">
    <property type="entry name" value="Phos_pyr_kin"/>
    <property type="match status" value="1"/>
</dbReference>
<evidence type="ECO:0000256" key="2">
    <source>
        <dbReference type="ARBA" id="ARBA00000565"/>
    </source>
</evidence>
<dbReference type="PANTHER" id="PTHR20858">
    <property type="entry name" value="PHOSPHOMETHYLPYRIMIDINE KINASE"/>
    <property type="match status" value="1"/>
</dbReference>
<dbReference type="PANTHER" id="PTHR20858:SF17">
    <property type="entry name" value="HYDROXYMETHYLPYRIMIDINE_PHOSPHOMETHYLPYRIMIDINE KINASE THI20-RELATED"/>
    <property type="match status" value="1"/>
</dbReference>
<dbReference type="CDD" id="cd01169">
    <property type="entry name" value="HMPP_kinase"/>
    <property type="match status" value="1"/>
</dbReference>
<comment type="caution">
    <text evidence="13">The sequence shown here is derived from an EMBL/GenBank/DDBJ whole genome shotgun (WGS) entry which is preliminary data.</text>
</comment>
<protein>
    <recommendedName>
        <fullName evidence="7">Hydroxymethylpyrimidine/phosphomethylpyrimidine kinase</fullName>
        <ecNumber evidence="5">2.7.1.49</ecNumber>
        <ecNumber evidence="6">2.7.4.7</ecNumber>
    </recommendedName>
    <alternativeName>
        <fullName evidence="10">Hydroxymethylpyrimidine kinase</fullName>
    </alternativeName>
    <alternativeName>
        <fullName evidence="11">Hydroxymethylpyrimidine phosphate kinase</fullName>
    </alternativeName>
</protein>
<dbReference type="EC" id="2.7.1.49" evidence="5"/>
<evidence type="ECO:0000313" key="14">
    <source>
        <dbReference type="Proteomes" id="UP001370590"/>
    </source>
</evidence>
<organism evidence="13 14">
    <name type="scientific">Nicoliella lavandulae</name>
    <dbReference type="NCBI Taxonomy" id="3082954"/>
    <lineage>
        <taxon>Bacteria</taxon>
        <taxon>Bacillati</taxon>
        <taxon>Bacillota</taxon>
        <taxon>Bacilli</taxon>
        <taxon>Lactobacillales</taxon>
        <taxon>Lactobacillaceae</taxon>
        <taxon>Nicoliella</taxon>
    </lineage>
</organism>
<evidence type="ECO:0000256" key="1">
    <source>
        <dbReference type="ARBA" id="ARBA00000151"/>
    </source>
</evidence>
<dbReference type="InterPro" id="IPR013749">
    <property type="entry name" value="PM/HMP-P_kinase-1"/>
</dbReference>
<evidence type="ECO:0000259" key="12">
    <source>
        <dbReference type="Pfam" id="PF08543"/>
    </source>
</evidence>
<evidence type="ECO:0000256" key="11">
    <source>
        <dbReference type="ARBA" id="ARBA00043176"/>
    </source>
</evidence>
<evidence type="ECO:0000256" key="7">
    <source>
        <dbReference type="ARBA" id="ARBA00019161"/>
    </source>
</evidence>
<evidence type="ECO:0000256" key="10">
    <source>
        <dbReference type="ARBA" id="ARBA00042102"/>
    </source>
</evidence>
<feature type="domain" description="Pyridoxamine kinase/Phosphomethylpyrimidine kinase" evidence="12">
    <location>
        <begin position="15"/>
        <end position="262"/>
    </location>
</feature>
<dbReference type="GO" id="GO:0008902">
    <property type="term" value="F:hydroxymethylpyrimidine kinase activity"/>
    <property type="evidence" value="ECO:0007669"/>
    <property type="project" value="UniProtKB-EC"/>
</dbReference>
<comment type="catalytic activity">
    <reaction evidence="1">
        <text>4-amino-5-hydroxymethyl-2-methylpyrimidine + ATP = 4-amino-2-methyl-5-(phosphooxymethyl)pyrimidine + ADP + H(+)</text>
        <dbReference type="Rhea" id="RHEA:23096"/>
        <dbReference type="ChEBI" id="CHEBI:15378"/>
        <dbReference type="ChEBI" id="CHEBI:16892"/>
        <dbReference type="ChEBI" id="CHEBI:30616"/>
        <dbReference type="ChEBI" id="CHEBI:58354"/>
        <dbReference type="ChEBI" id="CHEBI:456216"/>
        <dbReference type="EC" id="2.7.1.49"/>
    </reaction>
</comment>
<dbReference type="GO" id="GO:0008972">
    <property type="term" value="F:phosphomethylpyrimidine kinase activity"/>
    <property type="evidence" value="ECO:0007669"/>
    <property type="project" value="UniProtKB-EC"/>
</dbReference>
<dbReference type="EMBL" id="JAWMWH010000003">
    <property type="protein sequence ID" value="MEJ6401184.1"/>
    <property type="molecule type" value="Genomic_DNA"/>
</dbReference>
<evidence type="ECO:0000313" key="13">
    <source>
        <dbReference type="EMBL" id="MEJ6401184.1"/>
    </source>
</evidence>
<name>A0ABU8SN47_9LACO</name>
<keyword evidence="14" id="KW-1185">Reference proteome</keyword>
<dbReference type="SUPFAM" id="SSF53613">
    <property type="entry name" value="Ribokinase-like"/>
    <property type="match status" value="1"/>
</dbReference>
<dbReference type="RefSeq" id="WP_339961056.1">
    <property type="nucleotide sequence ID" value="NZ_JAWMWH010000003.1"/>
</dbReference>
<accession>A0ABU8SN47</accession>